<accession>A0AAD5YEG2</accession>
<evidence type="ECO:0000256" key="6">
    <source>
        <dbReference type="SAM" id="Phobius"/>
    </source>
</evidence>
<feature type="transmembrane region" description="Helical" evidence="6">
    <location>
        <begin position="20"/>
        <end position="40"/>
    </location>
</feature>
<evidence type="ECO:0000256" key="4">
    <source>
        <dbReference type="ARBA" id="ARBA00023136"/>
    </source>
</evidence>
<comment type="subcellular location">
    <subcellularLocation>
        <location evidence="1">Membrane</location>
        <topology evidence="1">Multi-pass membrane protein</topology>
    </subcellularLocation>
</comment>
<evidence type="ECO:0000256" key="5">
    <source>
        <dbReference type="SAM" id="MobiDB-lite"/>
    </source>
</evidence>
<feature type="transmembrane region" description="Helical" evidence="6">
    <location>
        <begin position="176"/>
        <end position="195"/>
    </location>
</feature>
<organism evidence="7 8">
    <name type="scientific">Meripilus lineatus</name>
    <dbReference type="NCBI Taxonomy" id="2056292"/>
    <lineage>
        <taxon>Eukaryota</taxon>
        <taxon>Fungi</taxon>
        <taxon>Dikarya</taxon>
        <taxon>Basidiomycota</taxon>
        <taxon>Agaricomycotina</taxon>
        <taxon>Agaricomycetes</taxon>
        <taxon>Polyporales</taxon>
        <taxon>Meripilaceae</taxon>
        <taxon>Meripilus</taxon>
    </lineage>
</organism>
<evidence type="ECO:0000313" key="8">
    <source>
        <dbReference type="Proteomes" id="UP001212997"/>
    </source>
</evidence>
<feature type="transmembrane region" description="Helical" evidence="6">
    <location>
        <begin position="136"/>
        <end position="156"/>
    </location>
</feature>
<feature type="region of interest" description="Disordered" evidence="5">
    <location>
        <begin position="535"/>
        <end position="584"/>
    </location>
</feature>
<dbReference type="Pfam" id="PF05653">
    <property type="entry name" value="Mg_trans_NIPA"/>
    <property type="match status" value="1"/>
</dbReference>
<dbReference type="AlphaFoldDB" id="A0AAD5YEG2"/>
<feature type="transmembrane region" description="Helical" evidence="6">
    <location>
        <begin position="245"/>
        <end position="265"/>
    </location>
</feature>
<keyword evidence="3 6" id="KW-1133">Transmembrane helix</keyword>
<name>A0AAD5YEG2_9APHY</name>
<keyword evidence="2 6" id="KW-0812">Transmembrane</keyword>
<feature type="transmembrane region" description="Helical" evidence="6">
    <location>
        <begin position="66"/>
        <end position="87"/>
    </location>
</feature>
<feature type="compositionally biased region" description="Polar residues" evidence="5">
    <location>
        <begin position="381"/>
        <end position="396"/>
    </location>
</feature>
<dbReference type="GO" id="GO:0016020">
    <property type="term" value="C:membrane"/>
    <property type="evidence" value="ECO:0007669"/>
    <property type="project" value="UniProtKB-SubCell"/>
</dbReference>
<dbReference type="Proteomes" id="UP001212997">
    <property type="component" value="Unassembled WGS sequence"/>
</dbReference>
<proteinExistence type="predicted"/>
<evidence type="ECO:0008006" key="9">
    <source>
        <dbReference type="Google" id="ProtNLM"/>
    </source>
</evidence>
<feature type="region of interest" description="Disordered" evidence="5">
    <location>
        <begin position="357"/>
        <end position="396"/>
    </location>
</feature>
<protein>
    <recommendedName>
        <fullName evidence="9">DUF803-domain-containing protein</fullName>
    </recommendedName>
</protein>
<feature type="transmembrane region" description="Helical" evidence="6">
    <location>
        <begin position="207"/>
        <end position="233"/>
    </location>
</feature>
<evidence type="ECO:0000256" key="3">
    <source>
        <dbReference type="ARBA" id="ARBA00022989"/>
    </source>
</evidence>
<evidence type="ECO:0000256" key="1">
    <source>
        <dbReference type="ARBA" id="ARBA00004141"/>
    </source>
</evidence>
<gene>
    <name evidence="7" type="ORF">NLI96_g10321</name>
</gene>
<keyword evidence="8" id="KW-1185">Reference proteome</keyword>
<dbReference type="EMBL" id="JANAWD010000576">
    <property type="protein sequence ID" value="KAJ3477646.1"/>
    <property type="molecule type" value="Genomic_DNA"/>
</dbReference>
<evidence type="ECO:0000313" key="7">
    <source>
        <dbReference type="EMBL" id="KAJ3477646.1"/>
    </source>
</evidence>
<dbReference type="GO" id="GO:0015095">
    <property type="term" value="F:magnesium ion transmembrane transporter activity"/>
    <property type="evidence" value="ECO:0007669"/>
    <property type="project" value="InterPro"/>
</dbReference>
<keyword evidence="4 6" id="KW-0472">Membrane</keyword>
<comment type="caution">
    <text evidence="7">The sequence shown here is derived from an EMBL/GenBank/DDBJ whole genome shotgun (WGS) entry which is preliminary data.</text>
</comment>
<dbReference type="PANTHER" id="PTHR12570:SF92">
    <property type="entry name" value="SPICHTHYIN, ISOFORM B"/>
    <property type="match status" value="1"/>
</dbReference>
<feature type="transmembrane region" description="Helical" evidence="6">
    <location>
        <begin position="286"/>
        <end position="302"/>
    </location>
</feature>
<feature type="compositionally biased region" description="Polar residues" evidence="5">
    <location>
        <begin position="564"/>
        <end position="575"/>
    </location>
</feature>
<dbReference type="PANTHER" id="PTHR12570">
    <property type="match status" value="1"/>
</dbReference>
<feature type="transmembrane region" description="Helical" evidence="6">
    <location>
        <begin position="107"/>
        <end position="129"/>
    </location>
</feature>
<sequence length="584" mass="63241">MASPSASAVTTSSSQPTQYRVVGVLLAVGSGLLIGSSFVFKKKGLLSSQKGHAAGEGVAYLKSPMWWTGMIIMILGEICNFVAYAFVEAIVVVRQFDKSLPVCLSTLGFIQTPLGALSVVISALLSHFFLNERLSLFGWISSIQCLLGATILALNGPEEQSVNTIIEFRKLFVTPWFLAYGGVVLIAAAVLALWVAPRWGHKSMLPYLGVCSLIGGLSVSCTQGLGACILTSIRGNNQSKFKNWFIYFLLVFVIATLLTEIYYLNIALAMYNTAMADKSNDVHRRLVTFCTLLTSVILYQGLKASASQIITIVLAFAVICTGIFILQMSKVDPRTLTNVDERTTLLLEAARQEVNPHAGRSLELRRSGTLRSRRSRPSTGHPRSNHSNDSTDVLNSGATVASPIQVEGSLGITELTDHDDDDQHAIVEKTEEPGLDSLRGVAGALGTLIRARRRIRELSTMSTGRNDDEGYIPAHMRDAGSQDNQIFAGSSTGWLNRIWSTPRGTHLRAVSSHDGGKDAEKALVQVVEDKRIKEEKTDASTCRPPSDRLEGVVPSSDIPVESIVQVSGSDSTTNMAPRIHFEGA</sequence>
<evidence type="ECO:0000256" key="2">
    <source>
        <dbReference type="ARBA" id="ARBA00022692"/>
    </source>
</evidence>
<dbReference type="InterPro" id="IPR008521">
    <property type="entry name" value="Mg_trans_NIPA"/>
</dbReference>
<feature type="transmembrane region" description="Helical" evidence="6">
    <location>
        <begin position="308"/>
        <end position="326"/>
    </location>
</feature>
<reference evidence="7" key="1">
    <citation type="submission" date="2022-07" db="EMBL/GenBank/DDBJ databases">
        <title>Genome Sequence of Physisporinus lineatus.</title>
        <authorList>
            <person name="Buettner E."/>
        </authorList>
    </citation>
    <scope>NUCLEOTIDE SEQUENCE</scope>
    <source>
        <strain evidence="7">VT162</strain>
    </source>
</reference>